<proteinExistence type="predicted"/>
<dbReference type="AlphaFoldDB" id="A0A1W1E7A7"/>
<evidence type="ECO:0008006" key="3">
    <source>
        <dbReference type="Google" id="ProtNLM"/>
    </source>
</evidence>
<name>A0A1W1E7A7_9ZZZZ</name>
<dbReference type="InterPro" id="IPR006597">
    <property type="entry name" value="Sel1-like"/>
</dbReference>
<dbReference type="SUPFAM" id="SSF81901">
    <property type="entry name" value="HCP-like"/>
    <property type="match status" value="1"/>
</dbReference>
<accession>A0A1W1E7A7</accession>
<evidence type="ECO:0000313" key="2">
    <source>
        <dbReference type="EMBL" id="SFV89823.1"/>
    </source>
</evidence>
<gene>
    <name evidence="2" type="ORF">MNB_SV-4-1006</name>
</gene>
<evidence type="ECO:0000256" key="1">
    <source>
        <dbReference type="SAM" id="Phobius"/>
    </source>
</evidence>
<keyword evidence="1" id="KW-1133">Transmembrane helix</keyword>
<sequence length="115" mass="13575">MESSEKFIASVGKLIDSPNIELYLLVVLLLFTLWFIRSTVKYYFGQKRKLKQMHRFAKEGDLEAQRHLAKRYQKGDILPKSCERAAYWYQKAAFSGDDEAKGFLEKFLENKRKKC</sequence>
<dbReference type="SMART" id="SM00671">
    <property type="entry name" value="SEL1"/>
    <property type="match status" value="1"/>
</dbReference>
<feature type="transmembrane region" description="Helical" evidence="1">
    <location>
        <begin position="22"/>
        <end position="44"/>
    </location>
</feature>
<dbReference type="Gene3D" id="1.25.40.10">
    <property type="entry name" value="Tetratricopeptide repeat domain"/>
    <property type="match status" value="1"/>
</dbReference>
<protein>
    <recommendedName>
        <fullName evidence="3">Beta-lactamase</fullName>
    </recommendedName>
</protein>
<keyword evidence="1" id="KW-0472">Membrane</keyword>
<organism evidence="2">
    <name type="scientific">hydrothermal vent metagenome</name>
    <dbReference type="NCBI Taxonomy" id="652676"/>
    <lineage>
        <taxon>unclassified sequences</taxon>
        <taxon>metagenomes</taxon>
        <taxon>ecological metagenomes</taxon>
    </lineage>
</organism>
<dbReference type="InterPro" id="IPR011990">
    <property type="entry name" value="TPR-like_helical_dom_sf"/>
</dbReference>
<keyword evidence="1" id="KW-0812">Transmembrane</keyword>
<dbReference type="EMBL" id="FPIB01000003">
    <property type="protein sequence ID" value="SFV89823.1"/>
    <property type="molecule type" value="Genomic_DNA"/>
</dbReference>
<reference evidence="2" key="1">
    <citation type="submission" date="2016-10" db="EMBL/GenBank/DDBJ databases">
        <authorList>
            <person name="de Groot N.N."/>
        </authorList>
    </citation>
    <scope>NUCLEOTIDE SEQUENCE</scope>
</reference>